<dbReference type="AlphaFoldDB" id="A0A669QMF7"/>
<evidence type="ECO:0000259" key="7">
    <source>
        <dbReference type="PROSITE" id="PS50002"/>
    </source>
</evidence>
<feature type="region of interest" description="Disordered" evidence="6">
    <location>
        <begin position="295"/>
        <end position="356"/>
    </location>
</feature>
<dbReference type="InterPro" id="IPR001452">
    <property type="entry name" value="SH3_domain"/>
</dbReference>
<keyword evidence="3" id="KW-0677">Repeat</keyword>
<feature type="domain" description="SH3" evidence="7">
    <location>
        <begin position="365"/>
        <end position="424"/>
    </location>
</feature>
<organism evidence="9 10">
    <name type="scientific">Phasianus colchicus</name>
    <name type="common">Common pheasant</name>
    <dbReference type="NCBI Taxonomy" id="9054"/>
    <lineage>
        <taxon>Eukaryota</taxon>
        <taxon>Metazoa</taxon>
        <taxon>Chordata</taxon>
        <taxon>Craniata</taxon>
        <taxon>Vertebrata</taxon>
        <taxon>Euteleostomi</taxon>
        <taxon>Archelosauria</taxon>
        <taxon>Archosauria</taxon>
        <taxon>Dinosauria</taxon>
        <taxon>Saurischia</taxon>
        <taxon>Theropoda</taxon>
        <taxon>Coelurosauria</taxon>
        <taxon>Aves</taxon>
        <taxon>Neognathae</taxon>
        <taxon>Galloanserae</taxon>
        <taxon>Galliformes</taxon>
        <taxon>Phasianidae</taxon>
        <taxon>Phasianinae</taxon>
        <taxon>Phasianus</taxon>
    </lineage>
</organism>
<protein>
    <submittedName>
        <fullName evidence="9">Sorbin and SH3 domain containing 3</fullName>
    </submittedName>
</protein>
<dbReference type="SUPFAM" id="SSF50044">
    <property type="entry name" value="SH3-domain"/>
    <property type="match status" value="3"/>
</dbReference>
<feature type="compositionally biased region" description="Pro residues" evidence="6">
    <location>
        <begin position="330"/>
        <end position="339"/>
    </location>
</feature>
<dbReference type="PROSITE" id="PS50831">
    <property type="entry name" value="SOHO"/>
    <property type="match status" value="1"/>
</dbReference>
<dbReference type="Ensembl" id="ENSPCLT00000030488.1">
    <property type="protein sequence ID" value="ENSPCLP00000022017.1"/>
    <property type="gene ID" value="ENSPCLG00000019351.1"/>
</dbReference>
<dbReference type="FunFam" id="2.30.30.40:FF:000001">
    <property type="entry name" value="Sorbin and SH3 domain-containing protein 1 isoform 2"/>
    <property type="match status" value="1"/>
</dbReference>
<dbReference type="PANTHER" id="PTHR14167:SF54">
    <property type="entry name" value="VINEXIN"/>
    <property type="match status" value="1"/>
</dbReference>
<dbReference type="InterPro" id="IPR036028">
    <property type="entry name" value="SH3-like_dom_sf"/>
</dbReference>
<evidence type="ECO:0000256" key="5">
    <source>
        <dbReference type="PROSITE-ProRule" id="PRU00192"/>
    </source>
</evidence>
<evidence type="ECO:0000256" key="2">
    <source>
        <dbReference type="ARBA" id="ARBA00022443"/>
    </source>
</evidence>
<dbReference type="PRINTS" id="PR00499">
    <property type="entry name" value="P67PHOX"/>
</dbReference>
<dbReference type="Pfam" id="PF14604">
    <property type="entry name" value="SH3_9"/>
    <property type="match status" value="2"/>
</dbReference>
<feature type="domain" description="SoHo" evidence="8">
    <location>
        <begin position="22"/>
        <end position="87"/>
    </location>
</feature>
<dbReference type="PRINTS" id="PR00452">
    <property type="entry name" value="SH3DOMAIN"/>
</dbReference>
<comment type="subcellular location">
    <subcellularLocation>
        <location evidence="1">Cell junction</location>
    </subcellularLocation>
</comment>
<dbReference type="Pfam" id="PF02208">
    <property type="entry name" value="Sorb"/>
    <property type="match status" value="1"/>
</dbReference>
<keyword evidence="4" id="KW-0965">Cell junction</keyword>
<reference evidence="9" key="1">
    <citation type="submission" date="2025-08" db="UniProtKB">
        <authorList>
            <consortium name="Ensembl"/>
        </authorList>
    </citation>
    <scope>IDENTIFICATION</scope>
</reference>
<evidence type="ECO:0000256" key="6">
    <source>
        <dbReference type="SAM" id="MobiDB-lite"/>
    </source>
</evidence>
<evidence type="ECO:0000256" key="4">
    <source>
        <dbReference type="ARBA" id="ARBA00022949"/>
    </source>
</evidence>
<dbReference type="InterPro" id="IPR003127">
    <property type="entry name" value="SoHo_dom"/>
</dbReference>
<feature type="domain" description="SH3" evidence="7">
    <location>
        <begin position="233"/>
        <end position="294"/>
    </location>
</feature>
<evidence type="ECO:0000259" key="8">
    <source>
        <dbReference type="PROSITE" id="PS50831"/>
    </source>
</evidence>
<accession>A0A669QMF7</accession>
<dbReference type="Proteomes" id="UP000472261">
    <property type="component" value="Unplaced"/>
</dbReference>
<dbReference type="SMART" id="SM00459">
    <property type="entry name" value="Sorb"/>
    <property type="match status" value="1"/>
</dbReference>
<dbReference type="Gene3D" id="2.30.30.40">
    <property type="entry name" value="SH3 Domains"/>
    <property type="match status" value="3"/>
</dbReference>
<feature type="domain" description="SH3" evidence="7">
    <location>
        <begin position="164"/>
        <end position="222"/>
    </location>
</feature>
<evidence type="ECO:0000256" key="1">
    <source>
        <dbReference type="ARBA" id="ARBA00004282"/>
    </source>
</evidence>
<dbReference type="SMART" id="SM00326">
    <property type="entry name" value="SH3"/>
    <property type="match status" value="3"/>
</dbReference>
<evidence type="ECO:0000256" key="3">
    <source>
        <dbReference type="ARBA" id="ARBA00022737"/>
    </source>
</evidence>
<name>A0A669QMF7_PHACC</name>
<evidence type="ECO:0000313" key="10">
    <source>
        <dbReference type="Proteomes" id="UP000472261"/>
    </source>
</evidence>
<keyword evidence="10" id="KW-1185">Reference proteome</keyword>
<evidence type="ECO:0000313" key="9">
    <source>
        <dbReference type="Ensembl" id="ENSPCLP00000022017.1"/>
    </source>
</evidence>
<reference evidence="9" key="2">
    <citation type="submission" date="2025-09" db="UniProtKB">
        <authorList>
            <consortium name="Ensembl"/>
        </authorList>
    </citation>
    <scope>IDENTIFICATION</scope>
</reference>
<dbReference type="GO" id="GO:0070161">
    <property type="term" value="C:anchoring junction"/>
    <property type="evidence" value="ECO:0007669"/>
    <property type="project" value="UniProtKB-SubCell"/>
</dbReference>
<proteinExistence type="predicted"/>
<sequence>MEGAAPPPGCSATWMEDGRRRERRWVKYDGIGPVDETGLPLASRSSVDQPRDWYRRMFQQIHGKLPGECRMALPGAMRHNMAQYGTIWLCMAQYGTAWHCMAQYGTVQLQRELEQLSAELDEDIRAMERPQRVVGLGAWGWGHLGTRGAGDTQCHAGLGTLGDGRCVLWPLSAPCCRRRRELPLRRGDVVLLHGAVDANWLRGEHRGRVGIFPRTYVELLPTGEAPQRGTPTAPQGRATAVFSFRGELPIELSFRRGEQLSLLRRVDAHWYEGQIVGTGRRGIAPRCYLRVHCEPGGGPTTPQPPAPQGQPYMASPFSPHSPHLQEDPPHTPSPPPPTSAPRSDGPRKSGGCRRPAVGSAPPALWLLCRHRALYEYRPQNGDELELREGDRVDVLQCCDDGWFVGVSQRTQKFGTFPGNYVAPL</sequence>
<dbReference type="InterPro" id="IPR050384">
    <property type="entry name" value="Endophilin_SH3RF"/>
</dbReference>
<dbReference type="Pfam" id="PF00018">
    <property type="entry name" value="SH3_1"/>
    <property type="match status" value="1"/>
</dbReference>
<keyword evidence="2 5" id="KW-0728">SH3 domain</keyword>
<dbReference type="PANTHER" id="PTHR14167">
    <property type="entry name" value="SH3 DOMAIN-CONTAINING"/>
    <property type="match status" value="1"/>
</dbReference>
<dbReference type="PROSITE" id="PS50002">
    <property type="entry name" value="SH3"/>
    <property type="match status" value="3"/>
</dbReference>